<proteinExistence type="predicted"/>
<dbReference type="AlphaFoldDB" id="A0A9X4HQM0"/>
<protein>
    <submittedName>
        <fullName evidence="2">DUF3592 domain-containing protein</fullName>
    </submittedName>
</protein>
<comment type="caution">
    <text evidence="2">The sequence shown here is derived from an EMBL/GenBank/DDBJ whole genome shotgun (WGS) entry which is preliminary data.</text>
</comment>
<dbReference type="RefSeq" id="WP_274078422.1">
    <property type="nucleotide sequence ID" value="NZ_JANIAN010000004.1"/>
</dbReference>
<dbReference type="EMBL" id="JANIAN010000004">
    <property type="protein sequence ID" value="MDD2105531.1"/>
    <property type="molecule type" value="Genomic_DNA"/>
</dbReference>
<dbReference type="Proteomes" id="UP001150678">
    <property type="component" value="Unassembled WGS sequence"/>
</dbReference>
<feature type="transmembrane region" description="Helical" evidence="1">
    <location>
        <begin position="12"/>
        <end position="33"/>
    </location>
</feature>
<accession>A0A9X4HQM0</accession>
<evidence type="ECO:0000313" key="3">
    <source>
        <dbReference type="Proteomes" id="UP001150678"/>
    </source>
</evidence>
<organism evidence="2 3">
    <name type="scientific">Pseudomonas asiatica</name>
    <dbReference type="NCBI Taxonomy" id="2219225"/>
    <lineage>
        <taxon>Bacteria</taxon>
        <taxon>Pseudomonadati</taxon>
        <taxon>Pseudomonadota</taxon>
        <taxon>Gammaproteobacteria</taxon>
        <taxon>Pseudomonadales</taxon>
        <taxon>Pseudomonadaceae</taxon>
        <taxon>Pseudomonas</taxon>
    </lineage>
</organism>
<gene>
    <name evidence="2" type="ORF">NP533_04845</name>
</gene>
<sequence length="145" mass="15401">MAKTPSSPLGDLLRALVFIPLGLCLLSLTLWLVEDRLGFVAQAQRAQGNVSALNAGGSHPQIDFTDTTGNLISYPESGLIFGYAVGDQVGVLYRPEAPTATAIIDDRGALWGASLLAGLFALVFTSGGGYHLAAWIRRRRMARSV</sequence>
<keyword evidence="1" id="KW-0812">Transmembrane</keyword>
<keyword evidence="1" id="KW-1133">Transmembrane helix</keyword>
<evidence type="ECO:0000256" key="1">
    <source>
        <dbReference type="SAM" id="Phobius"/>
    </source>
</evidence>
<feature type="transmembrane region" description="Helical" evidence="1">
    <location>
        <begin position="115"/>
        <end position="136"/>
    </location>
</feature>
<name>A0A9X4HQM0_9PSED</name>
<reference evidence="2" key="1">
    <citation type="submission" date="2022-07" db="EMBL/GenBank/DDBJ databases">
        <title>Multi-strain Analysis of Pseudomonas putida Reveals Metabolic and Genetic Diversity.</title>
        <authorList>
            <person name="Monk J.M."/>
        </authorList>
    </citation>
    <scope>NUCLEOTIDE SEQUENCE</scope>
    <source>
        <strain evidence="2">17514</strain>
    </source>
</reference>
<evidence type="ECO:0000313" key="2">
    <source>
        <dbReference type="EMBL" id="MDD2105531.1"/>
    </source>
</evidence>
<keyword evidence="1" id="KW-0472">Membrane</keyword>